<evidence type="ECO:0000313" key="2">
    <source>
        <dbReference type="Proteomes" id="UP001177021"/>
    </source>
</evidence>
<evidence type="ECO:0000313" key="1">
    <source>
        <dbReference type="EMBL" id="CAJ2663111.1"/>
    </source>
</evidence>
<organism evidence="1 2">
    <name type="scientific">Trifolium pratense</name>
    <name type="common">Red clover</name>
    <dbReference type="NCBI Taxonomy" id="57577"/>
    <lineage>
        <taxon>Eukaryota</taxon>
        <taxon>Viridiplantae</taxon>
        <taxon>Streptophyta</taxon>
        <taxon>Embryophyta</taxon>
        <taxon>Tracheophyta</taxon>
        <taxon>Spermatophyta</taxon>
        <taxon>Magnoliopsida</taxon>
        <taxon>eudicotyledons</taxon>
        <taxon>Gunneridae</taxon>
        <taxon>Pentapetalae</taxon>
        <taxon>rosids</taxon>
        <taxon>fabids</taxon>
        <taxon>Fabales</taxon>
        <taxon>Fabaceae</taxon>
        <taxon>Papilionoideae</taxon>
        <taxon>50 kb inversion clade</taxon>
        <taxon>NPAAA clade</taxon>
        <taxon>Hologalegina</taxon>
        <taxon>IRL clade</taxon>
        <taxon>Trifolieae</taxon>
        <taxon>Trifolium</taxon>
    </lineage>
</organism>
<keyword evidence="2" id="KW-1185">Reference proteome</keyword>
<dbReference type="EMBL" id="CASHSV030000409">
    <property type="protein sequence ID" value="CAJ2663111.1"/>
    <property type="molecule type" value="Genomic_DNA"/>
</dbReference>
<sequence length="114" mass="12693">MKIGESIEEYFSRTLSIANKMSSHGETVTQSMLVEKILRSLTSRFNYVACSIEESNDTTTVTVDELHSSLLVQEQRMKSQKEEQEQILKVSHGGRGYSGSGDNSYGRGRGRGRG</sequence>
<dbReference type="Proteomes" id="UP001177021">
    <property type="component" value="Unassembled WGS sequence"/>
</dbReference>
<gene>
    <name evidence="1" type="ORF">MILVUS5_LOCUS28600</name>
</gene>
<proteinExistence type="predicted"/>
<accession>A0ACB0L226</accession>
<reference evidence="1" key="1">
    <citation type="submission" date="2023-10" db="EMBL/GenBank/DDBJ databases">
        <authorList>
            <person name="Rodriguez Cubillos JULIANA M."/>
            <person name="De Vega J."/>
        </authorList>
    </citation>
    <scope>NUCLEOTIDE SEQUENCE</scope>
</reference>
<protein>
    <submittedName>
        <fullName evidence="1">Uncharacterized protein</fullName>
    </submittedName>
</protein>
<name>A0ACB0L226_TRIPR</name>
<comment type="caution">
    <text evidence="1">The sequence shown here is derived from an EMBL/GenBank/DDBJ whole genome shotgun (WGS) entry which is preliminary data.</text>
</comment>